<name>A0A4Y2BV16_ARAVE</name>
<sequence>MEPNLLKIKRNAYASVHLLHCNSLQLIPVKEIIEPIVILVLSNFKFTRIGYFCSVYNFVVEHCIQLHKGLKLIPATVAVRKLPAAAPPDHSHLVFYILSSKSVCSLSAVGDLHVVYVVFTQS</sequence>
<reference evidence="1 2" key="1">
    <citation type="journal article" date="2019" name="Sci. Rep.">
        <title>Orb-weaving spider Araneus ventricosus genome elucidates the spidroin gene catalogue.</title>
        <authorList>
            <person name="Kono N."/>
            <person name="Nakamura H."/>
            <person name="Ohtoshi R."/>
            <person name="Moran D.A.P."/>
            <person name="Shinohara A."/>
            <person name="Yoshida Y."/>
            <person name="Fujiwara M."/>
            <person name="Mori M."/>
            <person name="Tomita M."/>
            <person name="Arakawa K."/>
        </authorList>
    </citation>
    <scope>NUCLEOTIDE SEQUENCE [LARGE SCALE GENOMIC DNA]</scope>
</reference>
<dbReference type="EMBL" id="BGPR01000113">
    <property type="protein sequence ID" value="GBL95589.1"/>
    <property type="molecule type" value="Genomic_DNA"/>
</dbReference>
<evidence type="ECO:0000313" key="2">
    <source>
        <dbReference type="Proteomes" id="UP000499080"/>
    </source>
</evidence>
<evidence type="ECO:0000313" key="1">
    <source>
        <dbReference type="EMBL" id="GBL95589.1"/>
    </source>
</evidence>
<keyword evidence="2" id="KW-1185">Reference proteome</keyword>
<comment type="caution">
    <text evidence="1">The sequence shown here is derived from an EMBL/GenBank/DDBJ whole genome shotgun (WGS) entry which is preliminary data.</text>
</comment>
<organism evidence="1 2">
    <name type="scientific">Araneus ventricosus</name>
    <name type="common">Orbweaver spider</name>
    <name type="synonym">Epeira ventricosa</name>
    <dbReference type="NCBI Taxonomy" id="182803"/>
    <lineage>
        <taxon>Eukaryota</taxon>
        <taxon>Metazoa</taxon>
        <taxon>Ecdysozoa</taxon>
        <taxon>Arthropoda</taxon>
        <taxon>Chelicerata</taxon>
        <taxon>Arachnida</taxon>
        <taxon>Araneae</taxon>
        <taxon>Araneomorphae</taxon>
        <taxon>Entelegynae</taxon>
        <taxon>Araneoidea</taxon>
        <taxon>Araneidae</taxon>
        <taxon>Araneus</taxon>
    </lineage>
</organism>
<gene>
    <name evidence="1" type="ORF">AVEN_24802_1</name>
</gene>
<proteinExistence type="predicted"/>
<protein>
    <submittedName>
        <fullName evidence="1">Uncharacterized protein</fullName>
    </submittedName>
</protein>
<dbReference type="AlphaFoldDB" id="A0A4Y2BV16"/>
<dbReference type="Proteomes" id="UP000499080">
    <property type="component" value="Unassembled WGS sequence"/>
</dbReference>
<accession>A0A4Y2BV16</accession>